<evidence type="ECO:0000256" key="12">
    <source>
        <dbReference type="SAM" id="Phobius"/>
    </source>
</evidence>
<protein>
    <recommendedName>
        <fullName evidence="3">histidine kinase</fullName>
        <ecNumber evidence="3">2.7.13.3</ecNumber>
    </recommendedName>
</protein>
<dbReference type="Pfam" id="PF02518">
    <property type="entry name" value="HATPase_c"/>
    <property type="match status" value="1"/>
</dbReference>
<dbReference type="SUPFAM" id="SSF47384">
    <property type="entry name" value="Homodimeric domain of signal transducing histidine kinase"/>
    <property type="match status" value="1"/>
</dbReference>
<evidence type="ECO:0000256" key="3">
    <source>
        <dbReference type="ARBA" id="ARBA00012438"/>
    </source>
</evidence>
<dbReference type="RefSeq" id="WP_377053308.1">
    <property type="nucleotide sequence ID" value="NZ_JBHLVZ010000069.1"/>
</dbReference>
<reference evidence="15 16" key="1">
    <citation type="submission" date="2024-09" db="EMBL/GenBank/DDBJ databases">
        <authorList>
            <person name="Sun Q."/>
            <person name="Mori K."/>
        </authorList>
    </citation>
    <scope>NUCLEOTIDE SEQUENCE [LARGE SCALE GENOMIC DNA]</scope>
    <source>
        <strain evidence="15 16">CCM 7468</strain>
    </source>
</reference>
<dbReference type="SMART" id="SM00387">
    <property type="entry name" value="HATPase_c"/>
    <property type="match status" value="1"/>
</dbReference>
<gene>
    <name evidence="15" type="ORF">ACFFIC_19185</name>
</gene>
<feature type="transmembrane region" description="Helical" evidence="12">
    <location>
        <begin position="149"/>
        <end position="172"/>
    </location>
</feature>
<dbReference type="InterPro" id="IPR036890">
    <property type="entry name" value="HATPase_C_sf"/>
</dbReference>
<dbReference type="InterPro" id="IPR013727">
    <property type="entry name" value="2CSK_N"/>
</dbReference>
<keyword evidence="11" id="KW-0902">Two-component regulatory system</keyword>
<dbReference type="EMBL" id="JBHLVZ010000069">
    <property type="protein sequence ID" value="MFC0387649.1"/>
    <property type="molecule type" value="Genomic_DNA"/>
</dbReference>
<dbReference type="InterPro" id="IPR036097">
    <property type="entry name" value="HisK_dim/P_sf"/>
</dbReference>
<keyword evidence="6 12" id="KW-0812">Transmembrane</keyword>
<evidence type="ECO:0000256" key="8">
    <source>
        <dbReference type="ARBA" id="ARBA00022777"/>
    </source>
</evidence>
<dbReference type="Proteomes" id="UP001589789">
    <property type="component" value="Unassembled WGS sequence"/>
</dbReference>
<name>A0ABV6IVL1_9PROT</name>
<evidence type="ECO:0000256" key="10">
    <source>
        <dbReference type="ARBA" id="ARBA00022989"/>
    </source>
</evidence>
<organism evidence="15 16">
    <name type="scientific">Muricoccus vinaceus</name>
    <dbReference type="NCBI Taxonomy" id="424704"/>
    <lineage>
        <taxon>Bacteria</taxon>
        <taxon>Pseudomonadati</taxon>
        <taxon>Pseudomonadota</taxon>
        <taxon>Alphaproteobacteria</taxon>
        <taxon>Acetobacterales</taxon>
        <taxon>Roseomonadaceae</taxon>
        <taxon>Muricoccus</taxon>
    </lineage>
</organism>
<dbReference type="PROSITE" id="PS50885">
    <property type="entry name" value="HAMP"/>
    <property type="match status" value="1"/>
</dbReference>
<keyword evidence="7" id="KW-0547">Nucleotide-binding</keyword>
<dbReference type="SMART" id="SM00388">
    <property type="entry name" value="HisKA"/>
    <property type="match status" value="1"/>
</dbReference>
<evidence type="ECO:0000259" key="13">
    <source>
        <dbReference type="PROSITE" id="PS50109"/>
    </source>
</evidence>
<keyword evidence="16" id="KW-1185">Reference proteome</keyword>
<dbReference type="Gene3D" id="1.10.287.130">
    <property type="match status" value="1"/>
</dbReference>
<evidence type="ECO:0000256" key="5">
    <source>
        <dbReference type="ARBA" id="ARBA00022679"/>
    </source>
</evidence>
<keyword evidence="9 15" id="KW-0067">ATP-binding</keyword>
<proteinExistence type="predicted"/>
<evidence type="ECO:0000256" key="11">
    <source>
        <dbReference type="ARBA" id="ARBA00023012"/>
    </source>
</evidence>
<dbReference type="PANTHER" id="PTHR45436">
    <property type="entry name" value="SENSOR HISTIDINE KINASE YKOH"/>
    <property type="match status" value="1"/>
</dbReference>
<evidence type="ECO:0000259" key="14">
    <source>
        <dbReference type="PROSITE" id="PS50885"/>
    </source>
</evidence>
<dbReference type="Pfam" id="PF00512">
    <property type="entry name" value="HisKA"/>
    <property type="match status" value="1"/>
</dbReference>
<keyword evidence="5" id="KW-0808">Transferase</keyword>
<evidence type="ECO:0000256" key="7">
    <source>
        <dbReference type="ARBA" id="ARBA00022741"/>
    </source>
</evidence>
<dbReference type="SUPFAM" id="SSF55874">
    <property type="entry name" value="ATPase domain of HSP90 chaperone/DNA topoisomerase II/histidine kinase"/>
    <property type="match status" value="1"/>
</dbReference>
<keyword evidence="12" id="KW-0472">Membrane</keyword>
<dbReference type="InterPro" id="IPR005467">
    <property type="entry name" value="His_kinase_dom"/>
</dbReference>
<feature type="domain" description="HAMP" evidence="14">
    <location>
        <begin position="173"/>
        <end position="225"/>
    </location>
</feature>
<sequence length="466" mass="50403">MNSIRTRLFLLLTGATALIWLLAAGWIWISTQRELGRALDARLVEAGRMVSSLIAGQPINGGGTLPVPVLPEVGYGRQLSCQIWSLDGRLLGRSSGAPSVALADSGGGISETVVDGEHWRVYAVEDPVRQVRILVGDNVKVRDRLVRDVILGLIVPVALVLPLLAVLIWLCVGRGLAPLSRLASVLGRRRADDVAPVLIDQGASEIRPVAEALNGLLARVADARERERQFTSFASHELRTPLAGLRTQAQVALAARDEAMRHQALRQILVSVDRTSRLVRQLLDLSQLEADGEALRSETIELRAMFALLEQELAPLCRARDVVLRAGDGLEKVRVHMPERLLFTALRNLVENAVQHSRSGGEVLVWCDTSGERDVIAIDDEGPGIPVDEIDVVTRRFFRGRYRSGTGTGLGLSIAELALRRCDAELSLVNRPQGGLRAGVVVPAAGVRHVATVPAAATRKDGRQGS</sequence>
<keyword evidence="4" id="KW-0597">Phosphoprotein</keyword>
<accession>A0ABV6IVL1</accession>
<evidence type="ECO:0000256" key="6">
    <source>
        <dbReference type="ARBA" id="ARBA00022692"/>
    </source>
</evidence>
<evidence type="ECO:0000313" key="16">
    <source>
        <dbReference type="Proteomes" id="UP001589789"/>
    </source>
</evidence>
<evidence type="ECO:0000256" key="9">
    <source>
        <dbReference type="ARBA" id="ARBA00022840"/>
    </source>
</evidence>
<comment type="catalytic activity">
    <reaction evidence="1">
        <text>ATP + protein L-histidine = ADP + protein N-phospho-L-histidine.</text>
        <dbReference type="EC" id="2.7.13.3"/>
    </reaction>
</comment>
<dbReference type="PANTHER" id="PTHR45436:SF14">
    <property type="entry name" value="SENSOR PROTEIN QSEC"/>
    <property type="match status" value="1"/>
</dbReference>
<dbReference type="Gene3D" id="3.30.565.10">
    <property type="entry name" value="Histidine kinase-like ATPase, C-terminal domain"/>
    <property type="match status" value="1"/>
</dbReference>
<dbReference type="PROSITE" id="PS50109">
    <property type="entry name" value="HIS_KIN"/>
    <property type="match status" value="1"/>
</dbReference>
<dbReference type="CDD" id="cd00082">
    <property type="entry name" value="HisKA"/>
    <property type="match status" value="1"/>
</dbReference>
<dbReference type="InterPro" id="IPR003594">
    <property type="entry name" value="HATPase_dom"/>
</dbReference>
<keyword evidence="10 12" id="KW-1133">Transmembrane helix</keyword>
<dbReference type="Pfam" id="PF08521">
    <property type="entry name" value="2CSK_N"/>
    <property type="match status" value="1"/>
</dbReference>
<dbReference type="EC" id="2.7.13.3" evidence="3"/>
<dbReference type="GO" id="GO:0005524">
    <property type="term" value="F:ATP binding"/>
    <property type="evidence" value="ECO:0007669"/>
    <property type="project" value="UniProtKB-KW"/>
</dbReference>
<dbReference type="InterPro" id="IPR003660">
    <property type="entry name" value="HAMP_dom"/>
</dbReference>
<evidence type="ECO:0000256" key="4">
    <source>
        <dbReference type="ARBA" id="ARBA00022553"/>
    </source>
</evidence>
<evidence type="ECO:0000313" key="15">
    <source>
        <dbReference type="EMBL" id="MFC0387649.1"/>
    </source>
</evidence>
<evidence type="ECO:0000256" key="2">
    <source>
        <dbReference type="ARBA" id="ARBA00004141"/>
    </source>
</evidence>
<dbReference type="InterPro" id="IPR050428">
    <property type="entry name" value="TCS_sensor_his_kinase"/>
</dbReference>
<comment type="subcellular location">
    <subcellularLocation>
        <location evidence="2">Membrane</location>
        <topology evidence="2">Multi-pass membrane protein</topology>
    </subcellularLocation>
</comment>
<evidence type="ECO:0000256" key="1">
    <source>
        <dbReference type="ARBA" id="ARBA00000085"/>
    </source>
</evidence>
<comment type="caution">
    <text evidence="15">The sequence shown here is derived from an EMBL/GenBank/DDBJ whole genome shotgun (WGS) entry which is preliminary data.</text>
</comment>
<feature type="domain" description="Histidine kinase" evidence="13">
    <location>
        <begin position="233"/>
        <end position="446"/>
    </location>
</feature>
<dbReference type="InterPro" id="IPR003661">
    <property type="entry name" value="HisK_dim/P_dom"/>
</dbReference>
<keyword evidence="8" id="KW-0418">Kinase</keyword>